<evidence type="ECO:0000256" key="16">
    <source>
        <dbReference type="ARBA" id="ARBA00022884"/>
    </source>
</evidence>
<evidence type="ECO:0000256" key="3">
    <source>
        <dbReference type="ARBA" id="ARBA00005663"/>
    </source>
</evidence>
<keyword evidence="5" id="KW-1003">Cell membrane</keyword>
<dbReference type="InterPro" id="IPR012340">
    <property type="entry name" value="NA-bd_OB-fold"/>
</dbReference>
<dbReference type="Pfam" id="PF10150">
    <property type="entry name" value="RNase_E_G"/>
    <property type="match status" value="1"/>
</dbReference>
<evidence type="ECO:0000256" key="17">
    <source>
        <dbReference type="ARBA" id="ARBA00023136"/>
    </source>
</evidence>
<keyword evidence="16" id="KW-0694">RNA-binding</keyword>
<name>A0A7C1WLS0_UNCW3</name>
<keyword evidence="18" id="KW-0175">Coiled coil</keyword>
<dbReference type="GO" id="GO:0005737">
    <property type="term" value="C:cytoplasm"/>
    <property type="evidence" value="ECO:0007669"/>
    <property type="project" value="UniProtKB-SubCell"/>
</dbReference>
<evidence type="ECO:0000256" key="6">
    <source>
        <dbReference type="ARBA" id="ARBA00022490"/>
    </source>
</evidence>
<evidence type="ECO:0000256" key="5">
    <source>
        <dbReference type="ARBA" id="ARBA00022475"/>
    </source>
</evidence>
<evidence type="ECO:0000313" key="22">
    <source>
        <dbReference type="EMBL" id="HFJ53285.1"/>
    </source>
</evidence>
<dbReference type="GO" id="GO:0046872">
    <property type="term" value="F:metal ion binding"/>
    <property type="evidence" value="ECO:0007669"/>
    <property type="project" value="UniProtKB-KW"/>
</dbReference>
<dbReference type="SMART" id="SM00316">
    <property type="entry name" value="S1"/>
    <property type="match status" value="1"/>
</dbReference>
<keyword evidence="8" id="KW-0698">rRNA processing</keyword>
<dbReference type="GO" id="GO:0016787">
    <property type="term" value="F:hydrolase activity"/>
    <property type="evidence" value="ECO:0007669"/>
    <property type="project" value="UniProtKB-KW"/>
</dbReference>
<dbReference type="GO" id="GO:0019843">
    <property type="term" value="F:rRNA binding"/>
    <property type="evidence" value="ECO:0007669"/>
    <property type="project" value="UniProtKB-KW"/>
</dbReference>
<dbReference type="PANTHER" id="PTHR30001">
    <property type="entry name" value="RIBONUCLEASE"/>
    <property type="match status" value="1"/>
</dbReference>
<dbReference type="AlphaFoldDB" id="A0A7C1WLS0"/>
<keyword evidence="15" id="KW-0460">Magnesium</keyword>
<keyword evidence="11" id="KW-0479">Metal-binding</keyword>
<accession>A0A7C1WLS0</accession>
<dbReference type="InterPro" id="IPR004659">
    <property type="entry name" value="RNase_E/G"/>
</dbReference>
<evidence type="ECO:0000256" key="14">
    <source>
        <dbReference type="ARBA" id="ARBA00022801"/>
    </source>
</evidence>
<reference evidence="21" key="1">
    <citation type="journal article" date="2020" name="mSystems">
        <title>Genome- and Community-Level Interaction Insights into Carbon Utilization and Element Cycling Functions of Hydrothermarchaeota in Hydrothermal Sediment.</title>
        <authorList>
            <person name="Zhou Z."/>
            <person name="Liu Y."/>
            <person name="Xu W."/>
            <person name="Pan J."/>
            <person name="Luo Z.H."/>
            <person name="Li M."/>
        </authorList>
    </citation>
    <scope>NUCLEOTIDE SEQUENCE [LARGE SCALE GENOMIC DNA]</scope>
    <source>
        <strain evidence="21">SpSt-236</strain>
        <strain evidence="20">SpSt-265</strain>
        <strain evidence="22">SpSt-465</strain>
    </source>
</reference>
<dbReference type="Gene3D" id="3.40.1260.20">
    <property type="entry name" value="Ribonuclease E, catalytic domain"/>
    <property type="match status" value="1"/>
</dbReference>
<dbReference type="GO" id="GO:0008033">
    <property type="term" value="P:tRNA processing"/>
    <property type="evidence" value="ECO:0007669"/>
    <property type="project" value="UniProtKB-KW"/>
</dbReference>
<comment type="caution">
    <text evidence="21">The sequence shown here is derived from an EMBL/GenBank/DDBJ whole genome shotgun (WGS) entry which is preliminary data.</text>
</comment>
<keyword evidence="10" id="KW-0540">Nuclease</keyword>
<evidence type="ECO:0000256" key="10">
    <source>
        <dbReference type="ARBA" id="ARBA00022722"/>
    </source>
</evidence>
<dbReference type="InterPro" id="IPR003029">
    <property type="entry name" value="S1_domain"/>
</dbReference>
<comment type="subcellular location">
    <subcellularLocation>
        <location evidence="2">Cytoplasm</location>
    </subcellularLocation>
</comment>
<dbReference type="Pfam" id="PF20833">
    <property type="entry name" value="RNase_E_G_Thio"/>
    <property type="match status" value="1"/>
</dbReference>
<dbReference type="SUPFAM" id="SSF50249">
    <property type="entry name" value="Nucleic acid-binding proteins"/>
    <property type="match status" value="1"/>
</dbReference>
<keyword evidence="9" id="KW-0819">tRNA processing</keyword>
<keyword evidence="17" id="KW-0472">Membrane</keyword>
<dbReference type="InterPro" id="IPR019307">
    <property type="entry name" value="RNA-bd_AU-1/RNase_E/G"/>
</dbReference>
<dbReference type="InterPro" id="IPR048583">
    <property type="entry name" value="RNase_E_G_thioredoxin-like"/>
</dbReference>
<evidence type="ECO:0000256" key="15">
    <source>
        <dbReference type="ARBA" id="ARBA00022842"/>
    </source>
</evidence>
<evidence type="ECO:0000256" key="12">
    <source>
        <dbReference type="ARBA" id="ARBA00022730"/>
    </source>
</evidence>
<evidence type="ECO:0000256" key="7">
    <source>
        <dbReference type="ARBA" id="ARBA00022519"/>
    </source>
</evidence>
<dbReference type="PANTHER" id="PTHR30001:SF1">
    <property type="entry name" value="RIBONUCLEASE E_G-LIKE PROTEIN, CHLOROPLASTIC"/>
    <property type="match status" value="1"/>
</dbReference>
<organism evidence="21">
    <name type="scientific">candidate division WOR-3 bacterium</name>
    <dbReference type="NCBI Taxonomy" id="2052148"/>
    <lineage>
        <taxon>Bacteria</taxon>
        <taxon>Bacteria division WOR-3</taxon>
    </lineage>
</organism>
<evidence type="ECO:0000256" key="4">
    <source>
        <dbReference type="ARBA" id="ARBA00017719"/>
    </source>
</evidence>
<dbReference type="GO" id="GO:0004540">
    <property type="term" value="F:RNA nuclease activity"/>
    <property type="evidence" value="ECO:0007669"/>
    <property type="project" value="InterPro"/>
</dbReference>
<keyword evidence="7" id="KW-0997">Cell inner membrane</keyword>
<gene>
    <name evidence="21" type="ORF">ENP62_00535</name>
    <name evidence="20" type="ORF">ENP94_05310</name>
    <name evidence="22" type="ORF">ENS16_01145</name>
</gene>
<evidence type="ECO:0000256" key="9">
    <source>
        <dbReference type="ARBA" id="ARBA00022694"/>
    </source>
</evidence>
<proteinExistence type="inferred from homology"/>
<dbReference type="EMBL" id="DSLG01000006">
    <property type="protein sequence ID" value="HEA87412.1"/>
    <property type="molecule type" value="Genomic_DNA"/>
</dbReference>
<evidence type="ECO:0000256" key="18">
    <source>
        <dbReference type="SAM" id="Coils"/>
    </source>
</evidence>
<keyword evidence="6" id="KW-0963">Cytoplasm</keyword>
<evidence type="ECO:0000256" key="1">
    <source>
        <dbReference type="ARBA" id="ARBA00001946"/>
    </source>
</evidence>
<evidence type="ECO:0000313" key="20">
    <source>
        <dbReference type="EMBL" id="HEA87412.1"/>
    </source>
</evidence>
<feature type="coiled-coil region" evidence="18">
    <location>
        <begin position="184"/>
        <end position="211"/>
    </location>
</feature>
<dbReference type="CDD" id="cd04453">
    <property type="entry name" value="S1_RNase_E"/>
    <property type="match status" value="1"/>
</dbReference>
<protein>
    <recommendedName>
        <fullName evidence="4">Ribonuclease G</fullName>
    </recommendedName>
</protein>
<evidence type="ECO:0000256" key="8">
    <source>
        <dbReference type="ARBA" id="ARBA00022552"/>
    </source>
</evidence>
<evidence type="ECO:0000256" key="2">
    <source>
        <dbReference type="ARBA" id="ARBA00004496"/>
    </source>
</evidence>
<dbReference type="GO" id="GO:0006364">
    <property type="term" value="P:rRNA processing"/>
    <property type="evidence" value="ECO:0007669"/>
    <property type="project" value="UniProtKB-KW"/>
</dbReference>
<dbReference type="PROSITE" id="PS50126">
    <property type="entry name" value="S1"/>
    <property type="match status" value="1"/>
</dbReference>
<dbReference type="EMBL" id="DSTU01000002">
    <property type="protein sequence ID" value="HFJ53285.1"/>
    <property type="molecule type" value="Genomic_DNA"/>
</dbReference>
<keyword evidence="12" id="KW-0699">rRNA-binding</keyword>
<evidence type="ECO:0000256" key="13">
    <source>
        <dbReference type="ARBA" id="ARBA00022759"/>
    </source>
</evidence>
<keyword evidence="14" id="KW-0378">Hydrolase</keyword>
<dbReference type="Gene3D" id="2.40.50.140">
    <property type="entry name" value="Nucleic acid-binding proteins"/>
    <property type="match status" value="1"/>
</dbReference>
<comment type="cofactor">
    <cofactor evidence="1">
        <name>Mg(2+)</name>
        <dbReference type="ChEBI" id="CHEBI:18420"/>
    </cofactor>
</comment>
<dbReference type="GO" id="GO:0004519">
    <property type="term" value="F:endonuclease activity"/>
    <property type="evidence" value="ECO:0007669"/>
    <property type="project" value="UniProtKB-KW"/>
</dbReference>
<evidence type="ECO:0000259" key="19">
    <source>
        <dbReference type="PROSITE" id="PS50126"/>
    </source>
</evidence>
<evidence type="ECO:0000256" key="11">
    <source>
        <dbReference type="ARBA" id="ARBA00022723"/>
    </source>
</evidence>
<evidence type="ECO:0000313" key="21">
    <source>
        <dbReference type="EMBL" id="HEE18025.1"/>
    </source>
</evidence>
<sequence>MKVKTKIVISANEWETRVAVFEQDRLVEFYIERAEQQNLVGRIYKGRVENVVKGLRGAFVNIGLRKNGFLPLTEIPEFDILEGDEIEEADSGTSRSRVPEKLPARTITLREGEEILVQVVKDPFAEKGARLTSLVSVPGRYLVYFPNAQRIGISRRIADRRERSRLRDAVRQFKNPQAGLIIRTVAQEASVDDLRREYQELERTWEEIRQKAEQHSAPALLYEEPSIALKVVRDLLSEQVEKVLVDYEPVYQQLLSYVSRVAPRFRRRIEHYQGEVPLLEFTGVEAELERLFHKRIWLKGGGFITIDQTEAMVAIDVNTGRSAQEEDPEKLIFETNLEAAAEIARQIRLRDLAGLIIIDFIDMQDPKNTERVVQELKNHLAHDRAKSDFSKMSRFGLLEMTRERTRPGMMYLLFETCPVCQGSGRVRSRSEVAMRIERLILTRLPKLRGRKVRILASPLMTEFLTTEWFERLSEFARRYELAIDVKTDYQLAPTEFKLLTESG</sequence>
<keyword evidence="13" id="KW-0255">Endonuclease</keyword>
<dbReference type="EMBL" id="DSKA01000042">
    <property type="protein sequence ID" value="HEE18025.1"/>
    <property type="molecule type" value="Genomic_DNA"/>
</dbReference>
<feature type="domain" description="S1 motif" evidence="19">
    <location>
        <begin position="41"/>
        <end position="134"/>
    </location>
</feature>
<comment type="similarity">
    <text evidence="3">Belongs to the RNase E/G family. RNase G subfamily.</text>
</comment>
<dbReference type="NCBIfam" id="TIGR00757">
    <property type="entry name" value="RNaseEG"/>
    <property type="match status" value="1"/>
</dbReference>